<keyword evidence="2" id="KW-1185">Reference proteome</keyword>
<dbReference type="PANTHER" id="PTHR24020:SF84">
    <property type="entry name" value="VWFA DOMAIN-CONTAINING PROTEIN"/>
    <property type="match status" value="1"/>
</dbReference>
<sequence>MGPNASVDKLNYLTSSDEIFAWPDYNNVPVDLASNITQALCSQSSTATPVLPTGTSPAITSSVSVSSTTSSSISLPTTSACTGPPPTTTPPIPCQTNVIFLIDGSDGIAVDQFRKQTSFIESIFQTNWTYNEISIAIGEYLDDPSTFYAAASFGDIIKWEDVQDILKNDIHHFGGVANLTAALQKTEDPTTFTGGMGCVQKAVVLFTSTSVDTDVATAQRYADGIKKNGPLIIVAMGPNASSSKLSPLSSPTPVIQWPDYNNVPVDLANNITQALCSPSSTATSILPTGISLAVTSSAPLITATSASSSTISPPTTGLTALQKTEDPTTFTGGMGCVQKAVVLFTSTSNVFAIFNRNSSTTHSYFASNHISCTDEYAFILSACHHSIAIIDIRTNNSSVHGALQKTEDPTTFTGGMGCVQKAVVLFTSTSVDADVATAQQYADGIKKNGPLIIVAMGPNASVSKLSSLSSPTPVIQWLDYNNVPANLATNITQAMCSASSTAIPIS</sequence>
<dbReference type="Pfam" id="PF00092">
    <property type="entry name" value="VWA"/>
    <property type="match status" value="1"/>
</dbReference>
<feature type="domain" description="VWFA" evidence="1">
    <location>
        <begin position="97"/>
        <end position="275"/>
    </location>
</feature>
<evidence type="ECO:0000313" key="3">
    <source>
        <dbReference type="WBParaSite" id="PSAMB.scaffold736size42366.g8489.t1"/>
    </source>
</evidence>
<name>A0A914XEQ3_9BILA</name>
<reference evidence="3" key="1">
    <citation type="submission" date="2022-11" db="UniProtKB">
        <authorList>
            <consortium name="WormBaseParasite"/>
        </authorList>
    </citation>
    <scope>IDENTIFICATION</scope>
</reference>
<evidence type="ECO:0000313" key="2">
    <source>
        <dbReference type="Proteomes" id="UP000887566"/>
    </source>
</evidence>
<dbReference type="AlphaFoldDB" id="A0A914XEQ3"/>
<evidence type="ECO:0000259" key="1">
    <source>
        <dbReference type="PROSITE" id="PS50234"/>
    </source>
</evidence>
<protein>
    <submittedName>
        <fullName evidence="3">VWFA domain-containing protein</fullName>
    </submittedName>
</protein>
<dbReference type="InterPro" id="IPR002035">
    <property type="entry name" value="VWF_A"/>
</dbReference>
<accession>A0A914XEQ3</accession>
<dbReference type="InterPro" id="IPR050525">
    <property type="entry name" value="ECM_Assembly_Org"/>
</dbReference>
<dbReference type="PROSITE" id="PS50234">
    <property type="entry name" value="VWFA"/>
    <property type="match status" value="1"/>
</dbReference>
<proteinExistence type="predicted"/>
<dbReference type="Proteomes" id="UP000887566">
    <property type="component" value="Unplaced"/>
</dbReference>
<dbReference type="Gene3D" id="3.40.50.410">
    <property type="entry name" value="von Willebrand factor, type A domain"/>
    <property type="match status" value="1"/>
</dbReference>
<dbReference type="InterPro" id="IPR036465">
    <property type="entry name" value="vWFA_dom_sf"/>
</dbReference>
<dbReference type="SUPFAM" id="SSF53300">
    <property type="entry name" value="vWA-like"/>
    <property type="match status" value="2"/>
</dbReference>
<organism evidence="2 3">
    <name type="scientific">Plectus sambesii</name>
    <dbReference type="NCBI Taxonomy" id="2011161"/>
    <lineage>
        <taxon>Eukaryota</taxon>
        <taxon>Metazoa</taxon>
        <taxon>Ecdysozoa</taxon>
        <taxon>Nematoda</taxon>
        <taxon>Chromadorea</taxon>
        <taxon>Plectida</taxon>
        <taxon>Plectina</taxon>
        <taxon>Plectoidea</taxon>
        <taxon>Plectidae</taxon>
        <taxon>Plectus</taxon>
    </lineage>
</organism>
<dbReference type="WBParaSite" id="PSAMB.scaffold736size42366.g8489.t1">
    <property type="protein sequence ID" value="PSAMB.scaffold736size42366.g8489.t1"/>
    <property type="gene ID" value="PSAMB.scaffold736size42366.g8489"/>
</dbReference>
<dbReference type="PANTHER" id="PTHR24020">
    <property type="entry name" value="COLLAGEN ALPHA"/>
    <property type="match status" value="1"/>
</dbReference>